<dbReference type="OrthoDB" id="2353131at2"/>
<dbReference type="RefSeq" id="WP_110251284.1">
    <property type="nucleotide sequence ID" value="NZ_QJJR01000005.1"/>
</dbReference>
<evidence type="ECO:0000256" key="3">
    <source>
        <dbReference type="ARBA" id="ARBA00022795"/>
    </source>
</evidence>
<evidence type="ECO:0000313" key="8">
    <source>
        <dbReference type="EMBL" id="PXW91510.1"/>
    </source>
</evidence>
<comment type="function">
    <text evidence="5">May act as an export chaperone for the filament capping protein FliD.</text>
</comment>
<keyword evidence="8" id="KW-0282">Flagellum</keyword>
<accession>A0A2V3WBQ4</accession>
<evidence type="ECO:0000256" key="4">
    <source>
        <dbReference type="ARBA" id="ARBA00023186"/>
    </source>
</evidence>
<organism evidence="8 9">
    <name type="scientific">Streptohalobacillus salinus</name>
    <dbReference type="NCBI Taxonomy" id="621096"/>
    <lineage>
        <taxon>Bacteria</taxon>
        <taxon>Bacillati</taxon>
        <taxon>Bacillota</taxon>
        <taxon>Bacilli</taxon>
        <taxon>Bacillales</taxon>
        <taxon>Bacillaceae</taxon>
        <taxon>Streptohalobacillus</taxon>
    </lineage>
</organism>
<comment type="caution">
    <text evidence="8">The sequence shown here is derived from an EMBL/GenBank/DDBJ whole genome shotgun (WGS) entry which is preliminary data.</text>
</comment>
<dbReference type="Pfam" id="PF05400">
    <property type="entry name" value="FliT"/>
    <property type="match status" value="1"/>
</dbReference>
<keyword evidence="3" id="KW-1005">Bacterial flagellum biogenesis</keyword>
<dbReference type="EMBL" id="QJJR01000005">
    <property type="protein sequence ID" value="PXW91510.1"/>
    <property type="molecule type" value="Genomic_DNA"/>
</dbReference>
<keyword evidence="8" id="KW-0969">Cilium</keyword>
<gene>
    <name evidence="8" type="ORF">DES38_105131</name>
</gene>
<evidence type="ECO:0000256" key="1">
    <source>
        <dbReference type="ARBA" id="ARBA00004514"/>
    </source>
</evidence>
<dbReference type="AlphaFoldDB" id="A0A2V3WBQ4"/>
<reference evidence="8 9" key="1">
    <citation type="submission" date="2018-05" db="EMBL/GenBank/DDBJ databases">
        <title>Genomic Encyclopedia of Type Strains, Phase IV (KMG-IV): sequencing the most valuable type-strain genomes for metagenomic binning, comparative biology and taxonomic classification.</title>
        <authorList>
            <person name="Goeker M."/>
        </authorList>
    </citation>
    <scope>NUCLEOTIDE SEQUENCE [LARGE SCALE GENOMIC DNA]</scope>
    <source>
        <strain evidence="8 9">DSM 22440</strain>
    </source>
</reference>
<keyword evidence="4" id="KW-0143">Chaperone</keyword>
<name>A0A2V3WBQ4_9BACI</name>
<keyword evidence="8" id="KW-0966">Cell projection</keyword>
<keyword evidence="2" id="KW-0963">Cytoplasm</keyword>
<keyword evidence="9" id="KW-1185">Reference proteome</keyword>
<evidence type="ECO:0000256" key="5">
    <source>
        <dbReference type="ARBA" id="ARBA00093765"/>
    </source>
</evidence>
<proteinExistence type="inferred from homology"/>
<dbReference type="Proteomes" id="UP000247922">
    <property type="component" value="Unassembled WGS sequence"/>
</dbReference>
<comment type="similarity">
    <text evidence="6">Belongs to the bacillales FliT family.</text>
</comment>
<evidence type="ECO:0000313" key="9">
    <source>
        <dbReference type="Proteomes" id="UP000247922"/>
    </source>
</evidence>
<evidence type="ECO:0000256" key="6">
    <source>
        <dbReference type="ARBA" id="ARBA00093785"/>
    </source>
</evidence>
<comment type="subcellular location">
    <subcellularLocation>
        <location evidence="1">Cytoplasm</location>
        <location evidence="1">Cytosol</location>
    </subcellularLocation>
</comment>
<sequence length="117" mass="13681">MREIDQLNQITDEMVVLLTEAVTTKTRENLIQVFNQKLDQRDQLIKQLQPPYSDSDKKMLADLLEKDKVISERLGSVFGDLKNEIRHAKKQKNSNKQYLDPYRQVATLDGSYLDKKK</sequence>
<protein>
    <recommendedName>
        <fullName evidence="7">Flagellar protein FliT</fullName>
    </recommendedName>
</protein>
<dbReference type="InterPro" id="IPR008622">
    <property type="entry name" value="FliT"/>
</dbReference>
<evidence type="ECO:0000256" key="2">
    <source>
        <dbReference type="ARBA" id="ARBA00022490"/>
    </source>
</evidence>
<evidence type="ECO:0000256" key="7">
    <source>
        <dbReference type="ARBA" id="ARBA00093797"/>
    </source>
</evidence>